<dbReference type="PROSITE" id="PS50011">
    <property type="entry name" value="PROTEIN_KINASE_DOM"/>
    <property type="match status" value="1"/>
</dbReference>
<keyword evidence="6 9" id="KW-1133">Transmembrane helix</keyword>
<dbReference type="Gene3D" id="1.10.510.10">
    <property type="entry name" value="Transferase(Phosphotransferase) domain 1"/>
    <property type="match status" value="1"/>
</dbReference>
<comment type="subcellular location">
    <subcellularLocation>
        <location evidence="1">Membrane</location>
    </subcellularLocation>
</comment>
<evidence type="ECO:0000256" key="8">
    <source>
        <dbReference type="SAM" id="MobiDB-lite"/>
    </source>
</evidence>
<dbReference type="GO" id="GO:0004672">
    <property type="term" value="F:protein kinase activity"/>
    <property type="evidence" value="ECO:0007669"/>
    <property type="project" value="InterPro"/>
</dbReference>
<dbReference type="InterPro" id="IPR046959">
    <property type="entry name" value="PRK1-6/SRF4-like"/>
</dbReference>
<evidence type="ECO:0000313" key="12">
    <source>
        <dbReference type="EMBL" id="CAH9100510.1"/>
    </source>
</evidence>
<dbReference type="SUPFAM" id="SSF52058">
    <property type="entry name" value="L domain-like"/>
    <property type="match status" value="1"/>
</dbReference>
<dbReference type="PANTHER" id="PTHR48007:SF37">
    <property type="entry name" value="LEUCINE-RICH REPEAT PROTEIN KINASE FAMILY PROTEIN"/>
    <property type="match status" value="1"/>
</dbReference>
<evidence type="ECO:0000259" key="11">
    <source>
        <dbReference type="PROSITE" id="PS50011"/>
    </source>
</evidence>
<dbReference type="InterPro" id="IPR011009">
    <property type="entry name" value="Kinase-like_dom_sf"/>
</dbReference>
<dbReference type="InterPro" id="IPR001245">
    <property type="entry name" value="Ser-Thr/Tyr_kinase_cat_dom"/>
</dbReference>
<dbReference type="AlphaFoldDB" id="A0AAV0DKQ3"/>
<keyword evidence="13" id="KW-1185">Reference proteome</keyword>
<feature type="transmembrane region" description="Helical" evidence="9">
    <location>
        <begin position="290"/>
        <end position="312"/>
    </location>
</feature>
<dbReference type="Gene3D" id="3.80.10.10">
    <property type="entry name" value="Ribonuclease Inhibitor"/>
    <property type="match status" value="2"/>
</dbReference>
<protein>
    <recommendedName>
        <fullName evidence="11">Protein kinase domain-containing protein</fullName>
    </recommendedName>
</protein>
<keyword evidence="4 10" id="KW-0732">Signal</keyword>
<organism evidence="12 13">
    <name type="scientific">Cuscuta epithymum</name>
    <dbReference type="NCBI Taxonomy" id="186058"/>
    <lineage>
        <taxon>Eukaryota</taxon>
        <taxon>Viridiplantae</taxon>
        <taxon>Streptophyta</taxon>
        <taxon>Embryophyta</taxon>
        <taxon>Tracheophyta</taxon>
        <taxon>Spermatophyta</taxon>
        <taxon>Magnoliopsida</taxon>
        <taxon>eudicotyledons</taxon>
        <taxon>Gunneridae</taxon>
        <taxon>Pentapetalae</taxon>
        <taxon>asterids</taxon>
        <taxon>lamiids</taxon>
        <taxon>Solanales</taxon>
        <taxon>Convolvulaceae</taxon>
        <taxon>Cuscuteae</taxon>
        <taxon>Cuscuta</taxon>
        <taxon>Cuscuta subgen. Cuscuta</taxon>
    </lineage>
</organism>
<reference evidence="12" key="1">
    <citation type="submission" date="2022-07" db="EMBL/GenBank/DDBJ databases">
        <authorList>
            <person name="Macas J."/>
            <person name="Novak P."/>
            <person name="Neumann P."/>
        </authorList>
    </citation>
    <scope>NUCLEOTIDE SEQUENCE</scope>
</reference>
<evidence type="ECO:0000256" key="6">
    <source>
        <dbReference type="ARBA" id="ARBA00022989"/>
    </source>
</evidence>
<feature type="signal peptide" evidence="10">
    <location>
        <begin position="1"/>
        <end position="24"/>
    </location>
</feature>
<evidence type="ECO:0000256" key="10">
    <source>
        <dbReference type="SAM" id="SignalP"/>
    </source>
</evidence>
<dbReference type="Pfam" id="PF08263">
    <property type="entry name" value="LRRNT_2"/>
    <property type="match status" value="1"/>
</dbReference>
<evidence type="ECO:0000256" key="7">
    <source>
        <dbReference type="ARBA" id="ARBA00023136"/>
    </source>
</evidence>
<evidence type="ECO:0000256" key="2">
    <source>
        <dbReference type="ARBA" id="ARBA00022614"/>
    </source>
</evidence>
<evidence type="ECO:0000256" key="4">
    <source>
        <dbReference type="ARBA" id="ARBA00022729"/>
    </source>
</evidence>
<keyword evidence="2" id="KW-0433">Leucine-rich repeat</keyword>
<dbReference type="InterPro" id="IPR001611">
    <property type="entry name" value="Leu-rich_rpt"/>
</dbReference>
<evidence type="ECO:0000313" key="13">
    <source>
        <dbReference type="Proteomes" id="UP001152523"/>
    </source>
</evidence>
<evidence type="ECO:0000256" key="5">
    <source>
        <dbReference type="ARBA" id="ARBA00022737"/>
    </source>
</evidence>
<sequence length="656" mass="72153">MEGLFMAVLLPLLFGILSSSSSSARSHSPASSSLIPPDASALLDFKLKADLHGKKLQGFSSNATVSFCKWNGVRCSGDRVVRLVCKGMGLDGSFAPATLTRLNQLRALSLQENFLTGPIPDLSGLVNLKLLFLDHNLFSGLIPPSISALHRLKAIDLSYNNLTGTIPASLDGIGRLYYLRLDSNRLTGPVPPLNQTTLRIFNVSHNALSGPIPVTAALSRFRMRAFASNRALCGEILHRECHPILPFFRPSPTVVTPPPQPAKPLNQNTKLHDGGPYSPVGNKPKSKRPVLIIGLSLGFFILICSVICFAMAARKSSKPIESAPKLALDPGVVTRMEEESSELEDKVRRVQEGMQVMGKSGNLVFSVGESQMYTLEQLLRASAELLGRGTMGTTYKAVLDNRLIVCVKRLDSGRMSGTCREEFERHMGSVAGLRHPNLVPLRAYFQAQDERLVVYDYHPNGSLFSLIHGSKSSRAKPLHWTSCLKIAEDVAQGLSYIHQAWRLVHGNLKSSNVLLGPDFEACISDYCLSVLYNPFSDEDHPNSSSLAHKAPETRKPNRHHQPTSKSDVYSYGVVLLELLTGKLPSEHPVSLEGDVLMDWVRSCRDDGEEEENGRNKLEMIAEVAMVCRVASPEQRPTLWQVLKMIQEIKDAAAYYV</sequence>
<comment type="caution">
    <text evidence="12">The sequence shown here is derived from an EMBL/GenBank/DDBJ whole genome shotgun (WGS) entry which is preliminary data.</text>
</comment>
<dbReference type="FunFam" id="3.80.10.10:FF:000400">
    <property type="entry name" value="Nuclear pore complex protein NUP107"/>
    <property type="match status" value="1"/>
</dbReference>
<dbReference type="PANTHER" id="PTHR48007">
    <property type="entry name" value="LEUCINE-RICH REPEAT RECEPTOR-LIKE PROTEIN KINASE PXC1"/>
    <property type="match status" value="1"/>
</dbReference>
<dbReference type="InterPro" id="IPR000719">
    <property type="entry name" value="Prot_kinase_dom"/>
</dbReference>
<keyword evidence="7 9" id="KW-0472">Membrane</keyword>
<keyword evidence="3 9" id="KW-0812">Transmembrane</keyword>
<evidence type="ECO:0000256" key="9">
    <source>
        <dbReference type="SAM" id="Phobius"/>
    </source>
</evidence>
<evidence type="ECO:0000256" key="1">
    <source>
        <dbReference type="ARBA" id="ARBA00004370"/>
    </source>
</evidence>
<feature type="chain" id="PRO_5043314420" description="Protein kinase domain-containing protein" evidence="10">
    <location>
        <begin position="25"/>
        <end position="656"/>
    </location>
</feature>
<dbReference type="GO" id="GO:0005524">
    <property type="term" value="F:ATP binding"/>
    <property type="evidence" value="ECO:0007669"/>
    <property type="project" value="InterPro"/>
</dbReference>
<proteinExistence type="predicted"/>
<keyword evidence="5" id="KW-0677">Repeat</keyword>
<dbReference type="GO" id="GO:0016020">
    <property type="term" value="C:membrane"/>
    <property type="evidence" value="ECO:0007669"/>
    <property type="project" value="UniProtKB-SubCell"/>
</dbReference>
<dbReference type="SUPFAM" id="SSF56112">
    <property type="entry name" value="Protein kinase-like (PK-like)"/>
    <property type="match status" value="1"/>
</dbReference>
<dbReference type="EMBL" id="CAMAPF010000108">
    <property type="protein sequence ID" value="CAH9100510.1"/>
    <property type="molecule type" value="Genomic_DNA"/>
</dbReference>
<evidence type="ECO:0000256" key="3">
    <source>
        <dbReference type="ARBA" id="ARBA00022692"/>
    </source>
</evidence>
<dbReference type="Pfam" id="PF07714">
    <property type="entry name" value="PK_Tyr_Ser-Thr"/>
    <property type="match status" value="1"/>
</dbReference>
<accession>A0AAV0DKQ3</accession>
<dbReference type="InterPro" id="IPR032675">
    <property type="entry name" value="LRR_dom_sf"/>
</dbReference>
<dbReference type="Gene3D" id="3.30.200.20">
    <property type="entry name" value="Phosphorylase Kinase, domain 1"/>
    <property type="match status" value="1"/>
</dbReference>
<gene>
    <name evidence="12" type="ORF">CEPIT_LOCUS15317</name>
</gene>
<feature type="domain" description="Protein kinase" evidence="11">
    <location>
        <begin position="380"/>
        <end position="655"/>
    </location>
</feature>
<dbReference type="Proteomes" id="UP001152523">
    <property type="component" value="Unassembled WGS sequence"/>
</dbReference>
<name>A0AAV0DKQ3_9ASTE</name>
<dbReference type="Pfam" id="PF13855">
    <property type="entry name" value="LRR_8"/>
    <property type="match status" value="1"/>
</dbReference>
<dbReference type="InterPro" id="IPR013210">
    <property type="entry name" value="LRR_N_plant-typ"/>
</dbReference>
<feature type="region of interest" description="Disordered" evidence="8">
    <location>
        <begin position="541"/>
        <end position="565"/>
    </location>
</feature>